<feature type="domain" description="Fatty acid hydroxylase" evidence="6">
    <location>
        <begin position="142"/>
        <end position="265"/>
    </location>
</feature>
<dbReference type="InParanoid" id="T0QVH3"/>
<dbReference type="GeneID" id="19945099"/>
<dbReference type="InterPro" id="IPR006694">
    <property type="entry name" value="Fatty_acid_hydroxylase"/>
</dbReference>
<sequence>MALMTLAEAKDNAVSIFWLSSLLFLSRAAYDSSYMRVWAATYGDGVVNVILGSAAFVAFWLFSAIMMVIDATQPAWAQHYKIQPDKHVTGEQTWKGFKIAVRNQFLVSLPMSYVWFNYVLPARGVSPSDPIPPLSTVVRDLLVFLVVEEIMFYYSHRLLHTKPFYAKFHKLHHEFTAPIGVVSIYCTILEMVVANILPLMTGPTIMGSHITTIAPWFTFAVINTINTHCGYDFPGLNSPLQHDWHHEIFNECFGVLGVLDTLHKTNTRFLGKLNLAASKAKKA</sequence>
<feature type="transmembrane region" description="Helical" evidence="5">
    <location>
        <begin position="47"/>
        <end position="69"/>
    </location>
</feature>
<dbReference type="STRING" id="1156394.T0QVH3"/>
<feature type="transmembrane region" description="Helical" evidence="5">
    <location>
        <begin position="136"/>
        <end position="154"/>
    </location>
</feature>
<evidence type="ECO:0000313" key="7">
    <source>
        <dbReference type="EMBL" id="EQC38676.1"/>
    </source>
</evidence>
<dbReference type="OMA" id="QYAHPIE"/>
<feature type="transmembrane region" description="Helical" evidence="5">
    <location>
        <begin position="99"/>
        <end position="116"/>
    </location>
</feature>
<dbReference type="eggNOG" id="KOG0873">
    <property type="taxonomic scope" value="Eukaryota"/>
</dbReference>
<dbReference type="GO" id="GO:0016020">
    <property type="term" value="C:membrane"/>
    <property type="evidence" value="ECO:0007669"/>
    <property type="project" value="UniProtKB-SubCell"/>
</dbReference>
<dbReference type="Proteomes" id="UP000030762">
    <property type="component" value="Unassembled WGS sequence"/>
</dbReference>
<accession>T0QVH3</accession>
<evidence type="ECO:0000256" key="1">
    <source>
        <dbReference type="ARBA" id="ARBA00004370"/>
    </source>
</evidence>
<evidence type="ECO:0000256" key="4">
    <source>
        <dbReference type="ARBA" id="ARBA00023136"/>
    </source>
</evidence>
<evidence type="ECO:0000256" key="3">
    <source>
        <dbReference type="ARBA" id="ARBA00022989"/>
    </source>
</evidence>
<dbReference type="PANTHER" id="PTHR11863">
    <property type="entry name" value="STEROL DESATURASE"/>
    <property type="match status" value="1"/>
</dbReference>
<reference evidence="7 8" key="1">
    <citation type="submission" date="2012-04" db="EMBL/GenBank/DDBJ databases">
        <title>The Genome Sequence of Saprolegnia declina VS20.</title>
        <authorList>
            <consortium name="The Broad Institute Genome Sequencing Platform"/>
            <person name="Russ C."/>
            <person name="Nusbaum C."/>
            <person name="Tyler B."/>
            <person name="van West P."/>
            <person name="Dieguez-Uribeondo J."/>
            <person name="de Bruijn I."/>
            <person name="Tripathy S."/>
            <person name="Jiang R."/>
            <person name="Young S.K."/>
            <person name="Zeng Q."/>
            <person name="Gargeya S."/>
            <person name="Fitzgerald M."/>
            <person name="Haas B."/>
            <person name="Abouelleil A."/>
            <person name="Alvarado L."/>
            <person name="Arachchi H.M."/>
            <person name="Berlin A."/>
            <person name="Chapman S.B."/>
            <person name="Goldberg J."/>
            <person name="Griggs A."/>
            <person name="Gujja S."/>
            <person name="Hansen M."/>
            <person name="Howarth C."/>
            <person name="Imamovic A."/>
            <person name="Larimer J."/>
            <person name="McCowen C."/>
            <person name="Montmayeur A."/>
            <person name="Murphy C."/>
            <person name="Neiman D."/>
            <person name="Pearson M."/>
            <person name="Priest M."/>
            <person name="Roberts A."/>
            <person name="Saif S."/>
            <person name="Shea T."/>
            <person name="Sisk P."/>
            <person name="Sykes S."/>
            <person name="Wortman J."/>
            <person name="Nusbaum C."/>
            <person name="Birren B."/>
        </authorList>
    </citation>
    <scope>NUCLEOTIDE SEQUENCE [LARGE SCALE GENOMIC DNA]</scope>
    <source>
        <strain evidence="7 8">VS20</strain>
    </source>
</reference>
<feature type="transmembrane region" description="Helical" evidence="5">
    <location>
        <begin position="175"/>
        <end position="197"/>
    </location>
</feature>
<organism evidence="7 8">
    <name type="scientific">Saprolegnia diclina (strain VS20)</name>
    <dbReference type="NCBI Taxonomy" id="1156394"/>
    <lineage>
        <taxon>Eukaryota</taxon>
        <taxon>Sar</taxon>
        <taxon>Stramenopiles</taxon>
        <taxon>Oomycota</taxon>
        <taxon>Saprolegniomycetes</taxon>
        <taxon>Saprolegniales</taxon>
        <taxon>Saprolegniaceae</taxon>
        <taxon>Saprolegnia</taxon>
    </lineage>
</organism>
<keyword evidence="3 5" id="KW-1133">Transmembrane helix</keyword>
<evidence type="ECO:0000256" key="2">
    <source>
        <dbReference type="ARBA" id="ARBA00022692"/>
    </source>
</evidence>
<evidence type="ECO:0000256" key="5">
    <source>
        <dbReference type="SAM" id="Phobius"/>
    </source>
</evidence>
<dbReference type="InterPro" id="IPR050307">
    <property type="entry name" value="Sterol_Desaturase_Related"/>
</dbReference>
<keyword evidence="2 5" id="KW-0812">Transmembrane</keyword>
<dbReference type="RefSeq" id="XP_008608268.1">
    <property type="nucleotide sequence ID" value="XM_008610046.1"/>
</dbReference>
<protein>
    <recommendedName>
        <fullName evidence="6">Fatty acid hydroxylase domain-containing protein</fullName>
    </recommendedName>
</protein>
<dbReference type="OrthoDB" id="408954at2759"/>
<dbReference type="GO" id="GO:0016491">
    <property type="term" value="F:oxidoreductase activity"/>
    <property type="evidence" value="ECO:0007669"/>
    <property type="project" value="InterPro"/>
</dbReference>
<evidence type="ECO:0000259" key="6">
    <source>
        <dbReference type="Pfam" id="PF04116"/>
    </source>
</evidence>
<evidence type="ECO:0000313" key="8">
    <source>
        <dbReference type="Proteomes" id="UP000030762"/>
    </source>
</evidence>
<dbReference type="GO" id="GO:0005506">
    <property type="term" value="F:iron ion binding"/>
    <property type="evidence" value="ECO:0007669"/>
    <property type="project" value="InterPro"/>
</dbReference>
<name>T0QVH3_SAPDV</name>
<comment type="subcellular location">
    <subcellularLocation>
        <location evidence="1">Membrane</location>
    </subcellularLocation>
</comment>
<keyword evidence="4 5" id="KW-0472">Membrane</keyword>
<gene>
    <name evidence="7" type="ORF">SDRG_04372</name>
</gene>
<proteinExistence type="predicted"/>
<dbReference type="Pfam" id="PF04116">
    <property type="entry name" value="FA_hydroxylase"/>
    <property type="match status" value="1"/>
</dbReference>
<dbReference type="VEuPathDB" id="FungiDB:SDRG_04372"/>
<dbReference type="AlphaFoldDB" id="T0QVH3"/>
<dbReference type="EMBL" id="JH767141">
    <property type="protein sequence ID" value="EQC38676.1"/>
    <property type="molecule type" value="Genomic_DNA"/>
</dbReference>
<keyword evidence="8" id="KW-1185">Reference proteome</keyword>
<dbReference type="GO" id="GO:0008610">
    <property type="term" value="P:lipid biosynthetic process"/>
    <property type="evidence" value="ECO:0007669"/>
    <property type="project" value="InterPro"/>
</dbReference>